<keyword evidence="3" id="KW-1185">Reference proteome</keyword>
<dbReference type="AlphaFoldDB" id="A0A516GD41"/>
<sequence length="360" mass="38579">MITDEDDLARSLRTVESPLALRLNADDVLSTVHRTHRRRQIRMGTLTTVSVAAVAAATLWATGSTAGPIAVLPAAPWTQACEGIISGPDGTRINLDQVSSTELPLSGSATGTTAVIALDPCRGEAAQVTYVTRGADGELSTIGKSVEVDAETLQVLREGRSVRPNTARTPAGEVLFGVVATEATHVRVLTAVGTDDVQRQTLPDTKLDAYVSPEFSDPGMETVGMSWRNGDGENVVWLQVLDTADFDAASEETEPLIAQGRDGIWRIWFGDEQANMQGDLGSWLSVEFVKDEDRQVVAYLPSTDHDVEVTTPDGDPVVGAEIRYAEPHEADGRFAWISAPSGSEITWVDTDGAREPMPEP</sequence>
<evidence type="ECO:0000256" key="1">
    <source>
        <dbReference type="SAM" id="Phobius"/>
    </source>
</evidence>
<protein>
    <submittedName>
        <fullName evidence="2">Uncharacterized protein</fullName>
    </submittedName>
</protein>
<evidence type="ECO:0000313" key="3">
    <source>
        <dbReference type="Proteomes" id="UP000315395"/>
    </source>
</evidence>
<gene>
    <name evidence="2" type="ORF">FNH13_14780</name>
</gene>
<dbReference type="KEGG" id="orz:FNH13_14780"/>
<dbReference type="RefSeq" id="WP_143784125.1">
    <property type="nucleotide sequence ID" value="NZ_CP041616.1"/>
</dbReference>
<evidence type="ECO:0000313" key="2">
    <source>
        <dbReference type="EMBL" id="QDO89438.1"/>
    </source>
</evidence>
<keyword evidence="1" id="KW-0812">Transmembrane</keyword>
<name>A0A516GD41_9MICO</name>
<keyword evidence="1" id="KW-1133">Transmembrane helix</keyword>
<accession>A0A516GD41</accession>
<dbReference type="EMBL" id="CP041616">
    <property type="protein sequence ID" value="QDO89438.1"/>
    <property type="molecule type" value="Genomic_DNA"/>
</dbReference>
<feature type="transmembrane region" description="Helical" evidence="1">
    <location>
        <begin position="43"/>
        <end position="63"/>
    </location>
</feature>
<dbReference type="OrthoDB" id="9759709at2"/>
<reference evidence="2 3" key="1">
    <citation type="submission" date="2019-07" db="EMBL/GenBank/DDBJ databases">
        <title>complete genome sequencing of Ornithinimicrobium sp. H23M54.</title>
        <authorList>
            <person name="Bae J.-W."/>
            <person name="Lee S.-Y."/>
        </authorList>
    </citation>
    <scope>NUCLEOTIDE SEQUENCE [LARGE SCALE GENOMIC DNA]</scope>
    <source>
        <strain evidence="2 3">H23M54</strain>
    </source>
</reference>
<dbReference type="Proteomes" id="UP000315395">
    <property type="component" value="Chromosome"/>
</dbReference>
<keyword evidence="1" id="KW-0472">Membrane</keyword>
<proteinExistence type="predicted"/>
<organism evidence="2 3">
    <name type="scientific">Ornithinimicrobium ciconiae</name>
    <dbReference type="NCBI Taxonomy" id="2594265"/>
    <lineage>
        <taxon>Bacteria</taxon>
        <taxon>Bacillati</taxon>
        <taxon>Actinomycetota</taxon>
        <taxon>Actinomycetes</taxon>
        <taxon>Micrococcales</taxon>
        <taxon>Ornithinimicrobiaceae</taxon>
        <taxon>Ornithinimicrobium</taxon>
    </lineage>
</organism>